<name>A0A644YT95_9ZZZZ</name>
<evidence type="ECO:0000313" key="1">
    <source>
        <dbReference type="EMBL" id="MPM29693.1"/>
    </source>
</evidence>
<dbReference type="AlphaFoldDB" id="A0A644YT95"/>
<accession>A0A644YT95</accession>
<sequence>MGKFNKGKKVLHGTVYTSIAHKSHEVQGLTTLLYIVECFPYLSVIEEGLAAAIFIDPYKVLIYNSSCSNIKVSHFRITHLAFGKAYILPACFKK</sequence>
<organism evidence="1">
    <name type="scientific">bioreactor metagenome</name>
    <dbReference type="NCBI Taxonomy" id="1076179"/>
    <lineage>
        <taxon>unclassified sequences</taxon>
        <taxon>metagenomes</taxon>
        <taxon>ecological metagenomes</taxon>
    </lineage>
</organism>
<comment type="caution">
    <text evidence="1">The sequence shown here is derived from an EMBL/GenBank/DDBJ whole genome shotgun (WGS) entry which is preliminary data.</text>
</comment>
<proteinExistence type="predicted"/>
<reference evidence="1" key="1">
    <citation type="submission" date="2019-08" db="EMBL/GenBank/DDBJ databases">
        <authorList>
            <person name="Kucharzyk K."/>
            <person name="Murdoch R.W."/>
            <person name="Higgins S."/>
            <person name="Loffler F."/>
        </authorList>
    </citation>
    <scope>NUCLEOTIDE SEQUENCE</scope>
</reference>
<gene>
    <name evidence="1" type="ORF">SDC9_76233</name>
</gene>
<dbReference type="EMBL" id="VSSQ01005582">
    <property type="protein sequence ID" value="MPM29693.1"/>
    <property type="molecule type" value="Genomic_DNA"/>
</dbReference>
<protein>
    <submittedName>
        <fullName evidence="1">Uncharacterized protein</fullName>
    </submittedName>
</protein>